<reference evidence="2" key="2">
    <citation type="submission" date="2020-11" db="EMBL/GenBank/DDBJ databases">
        <authorList>
            <person name="McCartney M.A."/>
            <person name="Auch B."/>
            <person name="Kono T."/>
            <person name="Mallez S."/>
            <person name="Becker A."/>
            <person name="Gohl D.M."/>
            <person name="Silverstein K.A.T."/>
            <person name="Koren S."/>
            <person name="Bechman K.B."/>
            <person name="Herman A."/>
            <person name="Abrahante J.E."/>
            <person name="Garbe J."/>
        </authorList>
    </citation>
    <scope>NUCLEOTIDE SEQUENCE</scope>
    <source>
        <strain evidence="2">Duluth1</strain>
        <tissue evidence="2">Whole animal</tissue>
    </source>
</reference>
<sequence>MPSDKIEHPETVIPQFSRLRSLNEESSFKLVSNMSAPASLIKFRLRSSSEITFPISIPSRRRPHPIQAILELRRHSFFKQRFCFNISLKATHPLSPMSRKLKSRSSRPTFVRNASAKQLTPSASIPVEDRFN</sequence>
<gene>
    <name evidence="2" type="ORF">DPMN_121730</name>
</gene>
<evidence type="ECO:0000313" key="2">
    <source>
        <dbReference type="EMBL" id="KAH3819986.1"/>
    </source>
</evidence>
<dbReference type="EMBL" id="JAIWYP010000005">
    <property type="protein sequence ID" value="KAH3819986.1"/>
    <property type="molecule type" value="Genomic_DNA"/>
</dbReference>
<keyword evidence="3" id="KW-1185">Reference proteome</keyword>
<protein>
    <submittedName>
        <fullName evidence="2">Uncharacterized protein</fullName>
    </submittedName>
</protein>
<feature type="region of interest" description="Disordered" evidence="1">
    <location>
        <begin position="95"/>
        <end position="115"/>
    </location>
</feature>
<dbReference type="AlphaFoldDB" id="A0A9D4GR48"/>
<evidence type="ECO:0000256" key="1">
    <source>
        <dbReference type="SAM" id="MobiDB-lite"/>
    </source>
</evidence>
<reference evidence="2" key="1">
    <citation type="journal article" date="2019" name="bioRxiv">
        <title>The Genome of the Zebra Mussel, Dreissena polymorpha: A Resource for Invasive Species Research.</title>
        <authorList>
            <person name="McCartney M.A."/>
            <person name="Auch B."/>
            <person name="Kono T."/>
            <person name="Mallez S."/>
            <person name="Zhang Y."/>
            <person name="Obille A."/>
            <person name="Becker A."/>
            <person name="Abrahante J.E."/>
            <person name="Garbe J."/>
            <person name="Badalamenti J.P."/>
            <person name="Herman A."/>
            <person name="Mangelson H."/>
            <person name="Liachko I."/>
            <person name="Sullivan S."/>
            <person name="Sone E.D."/>
            <person name="Koren S."/>
            <person name="Silverstein K.A.T."/>
            <person name="Beckman K.B."/>
            <person name="Gohl D.M."/>
        </authorList>
    </citation>
    <scope>NUCLEOTIDE SEQUENCE</scope>
    <source>
        <strain evidence="2">Duluth1</strain>
        <tissue evidence="2">Whole animal</tissue>
    </source>
</reference>
<evidence type="ECO:0000313" key="3">
    <source>
        <dbReference type="Proteomes" id="UP000828390"/>
    </source>
</evidence>
<dbReference type="Proteomes" id="UP000828390">
    <property type="component" value="Unassembled WGS sequence"/>
</dbReference>
<accession>A0A9D4GR48</accession>
<name>A0A9D4GR48_DREPO</name>
<organism evidence="2 3">
    <name type="scientific">Dreissena polymorpha</name>
    <name type="common">Zebra mussel</name>
    <name type="synonym">Mytilus polymorpha</name>
    <dbReference type="NCBI Taxonomy" id="45954"/>
    <lineage>
        <taxon>Eukaryota</taxon>
        <taxon>Metazoa</taxon>
        <taxon>Spiralia</taxon>
        <taxon>Lophotrochozoa</taxon>
        <taxon>Mollusca</taxon>
        <taxon>Bivalvia</taxon>
        <taxon>Autobranchia</taxon>
        <taxon>Heteroconchia</taxon>
        <taxon>Euheterodonta</taxon>
        <taxon>Imparidentia</taxon>
        <taxon>Neoheterodontei</taxon>
        <taxon>Myida</taxon>
        <taxon>Dreissenoidea</taxon>
        <taxon>Dreissenidae</taxon>
        <taxon>Dreissena</taxon>
    </lineage>
</organism>
<comment type="caution">
    <text evidence="2">The sequence shown here is derived from an EMBL/GenBank/DDBJ whole genome shotgun (WGS) entry which is preliminary data.</text>
</comment>
<proteinExistence type="predicted"/>